<feature type="transmembrane region" description="Helical" evidence="2">
    <location>
        <begin position="1084"/>
        <end position="1105"/>
    </location>
</feature>
<accession>A0A955KZY8</accession>
<evidence type="ECO:0000256" key="1">
    <source>
        <dbReference type="SAM" id="MobiDB-lite"/>
    </source>
</evidence>
<dbReference type="SUPFAM" id="SSF51126">
    <property type="entry name" value="Pectin lyase-like"/>
    <property type="match status" value="1"/>
</dbReference>
<feature type="transmembrane region" description="Helical" evidence="2">
    <location>
        <begin position="1121"/>
        <end position="1142"/>
    </location>
</feature>
<dbReference type="AlphaFoldDB" id="A0A955KZY8"/>
<feature type="non-terminal residue" evidence="4">
    <location>
        <position position="1153"/>
    </location>
</feature>
<gene>
    <name evidence="4" type="ORF">KC675_04375</name>
</gene>
<comment type="caution">
    <text evidence="4">The sequence shown here is derived from an EMBL/GenBank/DDBJ whole genome shotgun (WGS) entry which is preliminary data.</text>
</comment>
<proteinExistence type="predicted"/>
<dbReference type="Proteomes" id="UP000745577">
    <property type="component" value="Unassembled WGS sequence"/>
</dbReference>
<evidence type="ECO:0000259" key="3">
    <source>
        <dbReference type="Pfam" id="PF05048"/>
    </source>
</evidence>
<sequence length="1153" mass="125499">MVFTLVLARYLSERTEQEDASAQTGAGNTITVCATGIVGQNGCDYIGGDNIQKAIDIAQNGTVVFIKSGNYVNVSVTVGMDKNITIEGDNSTFLKGIGYNEGINTMGTISLIDNSITTISNINFIGGYRGIMLRDNAHSTITNNQIISHVSEGIRTEEQSQAIIKNNFISNNSRSGVFIYDQSQANITNNVISLNTFSGIGTSSQAQATIDNNVINSNFIHGIHTIQQSKAIVLNNTLVANGTHGIGCGEDSSCNVINNISVLNKGGGIVGKSRNNFTNLKYNLSNNNNIGNFDDFYTANELSAWGNIQVDPQFVSATDFHLKSTSPAKNTGDPNIKDTDGSRSDMGMYGGPNSCPNGGCEYKPLILNSSFEWGNLGGWNYGVGIDSTATRVVNCEQFGPCSDEKQYLILARNLSADKSKADFSTEWIETGQDLGGKKIRVTFNAKAHSTASVHQPPPALEGLFIQREHTNESGWLQQIAIPKTTLTGSWKTYSFDLTIPATDKVNTSRFRIVLKPELNYGYQLGYYYDNIRAEVLASTVVNTPTTKPVASNTPKPVATNTPTPTPTATPTPQPQAEKLSQIVLNDTGDTFYYRSCNMDKTKEEGVDYNKCNNYSYNSEVWTKHSVKSLLIKDGTVLQSKLRSLDIDHRYEPKPQSQNMKDMIYYTAVSETGNKVFTKSCEAVDNQDVANCSAWYTTPAQNIGAPSVTKIGSLENTTFYRNGKYYTTTKLLNDSNGYEFWSKECEVKAGEVSSTCSNWVKDDHQASMNNYKSSNTYQFQSGTAIKMKESFLTDVLGSIENYVCTFSPNSTNPYLSCHGNSATTKPTTDVETLQIPVNNNTKLKDANSISTFVSDLQRLDLPAECRATQISPNSVDVLAGNDISLQNLLNAKVPFNNGYNTQFQLTLPSQLDKSSANATNTLCSYTLENGVGKYTCGYGNSSSTGVYVKIKDSVAVGTEIKVNSQVQSGEVITTCPVLTLTVKDIPNPEITNTPKPTATPTVEPALVDCRDKTPDFIDGNKRPGSKVEYLVRLRFPETEVNEDVVVRDELPNNLELVEYPSFCEVKTGEVFSSVLGISDFRAERGALLISIILIAGLSGGVAYLIVSHNKGSVKIRVLADKPYLVALLAAGSVLLIGTIYFMIKNEDVSPTDSS</sequence>
<dbReference type="Gene3D" id="2.60.120.260">
    <property type="entry name" value="Galactose-binding domain-like"/>
    <property type="match status" value="1"/>
</dbReference>
<keyword evidence="2" id="KW-0812">Transmembrane</keyword>
<feature type="compositionally biased region" description="Pro residues" evidence="1">
    <location>
        <begin position="563"/>
        <end position="573"/>
    </location>
</feature>
<feature type="region of interest" description="Disordered" evidence="1">
    <location>
        <begin position="545"/>
        <end position="576"/>
    </location>
</feature>
<dbReference type="NCBIfam" id="TIGR03804">
    <property type="entry name" value="para_beta_helix"/>
    <property type="match status" value="1"/>
</dbReference>
<dbReference type="SMART" id="SM00710">
    <property type="entry name" value="PbH1"/>
    <property type="match status" value="6"/>
</dbReference>
<reference evidence="4" key="2">
    <citation type="journal article" date="2021" name="Microbiome">
        <title>Successional dynamics and alternative stable states in a saline activated sludge microbial community over 9 years.</title>
        <authorList>
            <person name="Wang Y."/>
            <person name="Ye J."/>
            <person name="Ju F."/>
            <person name="Liu L."/>
            <person name="Boyd J.A."/>
            <person name="Deng Y."/>
            <person name="Parks D.H."/>
            <person name="Jiang X."/>
            <person name="Yin X."/>
            <person name="Woodcroft B.J."/>
            <person name="Tyson G.W."/>
            <person name="Hugenholtz P."/>
            <person name="Polz M.F."/>
            <person name="Zhang T."/>
        </authorList>
    </citation>
    <scope>NUCLEOTIDE SEQUENCE</scope>
    <source>
        <strain evidence="4">HKST-UBA15</strain>
    </source>
</reference>
<feature type="domain" description="Periplasmic copper-binding protein NosD beta helix" evidence="3">
    <location>
        <begin position="94"/>
        <end position="242"/>
    </location>
</feature>
<dbReference type="Gene3D" id="2.160.20.10">
    <property type="entry name" value="Single-stranded right-handed beta-helix, Pectin lyase-like"/>
    <property type="match status" value="1"/>
</dbReference>
<keyword evidence="2" id="KW-0472">Membrane</keyword>
<dbReference type="EMBL" id="JAGQLL010000054">
    <property type="protein sequence ID" value="MCA9380387.1"/>
    <property type="molecule type" value="Genomic_DNA"/>
</dbReference>
<dbReference type="InterPro" id="IPR006626">
    <property type="entry name" value="PbH1"/>
</dbReference>
<dbReference type="InterPro" id="IPR011050">
    <property type="entry name" value="Pectin_lyase_fold/virulence"/>
</dbReference>
<dbReference type="InterPro" id="IPR007742">
    <property type="entry name" value="NosD_dom"/>
</dbReference>
<keyword evidence="2" id="KW-1133">Transmembrane helix</keyword>
<evidence type="ECO:0000313" key="5">
    <source>
        <dbReference type="Proteomes" id="UP000745577"/>
    </source>
</evidence>
<name>A0A955KZY8_9BACT</name>
<evidence type="ECO:0000313" key="4">
    <source>
        <dbReference type="EMBL" id="MCA9380387.1"/>
    </source>
</evidence>
<dbReference type="InterPro" id="IPR022441">
    <property type="entry name" value="Para_beta_helix_rpt-2"/>
</dbReference>
<dbReference type="Pfam" id="PF05048">
    <property type="entry name" value="NosD"/>
    <property type="match status" value="1"/>
</dbReference>
<evidence type="ECO:0000256" key="2">
    <source>
        <dbReference type="SAM" id="Phobius"/>
    </source>
</evidence>
<feature type="compositionally biased region" description="Low complexity" evidence="1">
    <location>
        <begin position="552"/>
        <end position="562"/>
    </location>
</feature>
<organism evidence="4 5">
    <name type="scientific">Candidatus Dojkabacteria bacterium</name>
    <dbReference type="NCBI Taxonomy" id="2099670"/>
    <lineage>
        <taxon>Bacteria</taxon>
        <taxon>Candidatus Dojkabacteria</taxon>
    </lineage>
</organism>
<reference evidence="4" key="1">
    <citation type="submission" date="2020-04" db="EMBL/GenBank/DDBJ databases">
        <authorList>
            <person name="Zhang T."/>
        </authorList>
    </citation>
    <scope>NUCLEOTIDE SEQUENCE</scope>
    <source>
        <strain evidence="4">HKST-UBA15</strain>
    </source>
</reference>
<dbReference type="InterPro" id="IPR012334">
    <property type="entry name" value="Pectin_lyas_fold"/>
</dbReference>
<protein>
    <submittedName>
        <fullName evidence="4">Right-handed parallel beta-helix repeat-containing protein</fullName>
    </submittedName>
</protein>
<feature type="region of interest" description="Disordered" evidence="1">
    <location>
        <begin position="325"/>
        <end position="350"/>
    </location>
</feature>